<reference evidence="1 2" key="1">
    <citation type="submission" date="2019-01" db="EMBL/GenBank/DDBJ databases">
        <title>Weissella sp. nov., a novel lactic acid bacterium isolated from animal feces.</title>
        <authorList>
            <person name="Wang L.-T."/>
        </authorList>
    </citation>
    <scope>NUCLEOTIDE SEQUENCE [LARGE SCALE GENOMIC DNA]</scope>
    <source>
        <strain evidence="1 2">8H-2</strain>
    </source>
</reference>
<evidence type="ECO:0000313" key="2">
    <source>
        <dbReference type="Proteomes" id="UP000371977"/>
    </source>
</evidence>
<proteinExistence type="predicted"/>
<dbReference type="AlphaFoldDB" id="A0A6C2C8Y6"/>
<dbReference type="EMBL" id="SDGZ01000008">
    <property type="protein sequence ID" value="TYC50490.1"/>
    <property type="molecule type" value="Genomic_DNA"/>
</dbReference>
<organism evidence="1 2">
    <name type="scientific">Weissella muntiaci</name>
    <dbReference type="NCBI Taxonomy" id="2508881"/>
    <lineage>
        <taxon>Bacteria</taxon>
        <taxon>Bacillati</taxon>
        <taxon>Bacillota</taxon>
        <taxon>Bacilli</taxon>
        <taxon>Lactobacillales</taxon>
        <taxon>Lactobacillaceae</taxon>
        <taxon>Weissella</taxon>
    </lineage>
</organism>
<protein>
    <submittedName>
        <fullName evidence="1">Uncharacterized protein</fullName>
    </submittedName>
</protein>
<dbReference type="Proteomes" id="UP000371977">
    <property type="component" value="Unassembled WGS sequence"/>
</dbReference>
<dbReference type="RefSeq" id="WP_148621962.1">
    <property type="nucleotide sequence ID" value="NZ_SDGZ01000008.1"/>
</dbReference>
<gene>
    <name evidence="1" type="ORF">ESZ50_02155</name>
</gene>
<comment type="caution">
    <text evidence="1">The sequence shown here is derived from an EMBL/GenBank/DDBJ whole genome shotgun (WGS) entry which is preliminary data.</text>
</comment>
<evidence type="ECO:0000313" key="1">
    <source>
        <dbReference type="EMBL" id="TYC50490.1"/>
    </source>
</evidence>
<sequence>MSNYLAEKLPTVIGELFGIGISEYTLNGQEEQTIFGKFRDTNSKNMFSNDRQINVPIVSTYDKEPFERLNKVFERLIMQTGKHVSMPSEISLNSISICLHDLIESRIHVELYIKESTVKRTQTDGGDEFVTKKTYSFFETVNSTSVFPNASIQELVELKPDSVGNVFYGNLASILVEKNDSVYSNRQIQGAEIEKNTKTRMGLMLYIGKTLKDDKSPNAMKLAKSLAEYMQQVDPDRYTTLDILKHGVYSSNARFAEGIKRENIDKLKRLIDKKSDYGRANFATVRFSFTLPDVDPGKIFRTKELLPNIYSPLNVENDWEVIFNPDDFTIHEFANILNPLIERGLLDDNDFQNLQKATHYSTVFDVVEKVLHKQNVTLKFAYTNLKNGATTEMSAISFLGTL</sequence>
<keyword evidence="2" id="KW-1185">Reference proteome</keyword>
<name>A0A6C2C8Y6_9LACO</name>
<accession>A0A6C2C8Y6</accession>